<evidence type="ECO:0000313" key="2">
    <source>
        <dbReference type="EMBL" id="SGZ38519.1"/>
    </source>
</evidence>
<dbReference type="InterPro" id="IPR055304">
    <property type="entry name" value="CHCHD2/10-like"/>
</dbReference>
<dbReference type="Proteomes" id="UP000183365">
    <property type="component" value="Unassembled WGS sequence"/>
</dbReference>
<reference evidence="3" key="1">
    <citation type="submission" date="2016-11" db="EMBL/GenBank/DDBJ databases">
        <authorList>
            <person name="Guldener U."/>
        </authorList>
    </citation>
    <scope>NUCLEOTIDE SEQUENCE [LARGE SCALE GENOMIC DNA]</scope>
</reference>
<feature type="region of interest" description="Disordered" evidence="1">
    <location>
        <begin position="77"/>
        <end position="109"/>
    </location>
</feature>
<protein>
    <submittedName>
        <fullName evidence="2">Related to Mitochondrial intermembrane space cysteine motif-containing protein MIC17</fullName>
    </submittedName>
</protein>
<evidence type="ECO:0000313" key="3">
    <source>
        <dbReference type="Proteomes" id="UP000183365"/>
    </source>
</evidence>
<evidence type="ECO:0000256" key="1">
    <source>
        <dbReference type="SAM" id="MobiDB-lite"/>
    </source>
</evidence>
<sequence>MARRSAARPAPSRQQTRQSSTHAAQPVQAQAPPQQYAQPQVAQPRQPGMFAQMASTAAGVAVGSAVGHTIGAGLTGMFSGSKDEAPAQQQQYNMEQTQPMQQQPQQSTCDVASRSFTRCLEENNGNMTICDYYLQQLKACQEASKQY</sequence>
<dbReference type="PANTHER" id="PTHR13523">
    <property type="entry name" value="COILED-COIL-HELIX-COILED-COIL-HELIX DOMAIN CONTAINING 2/NUR77"/>
    <property type="match status" value="1"/>
</dbReference>
<dbReference type="EMBL" id="FQNF01000008">
    <property type="protein sequence ID" value="SGZ38519.1"/>
    <property type="molecule type" value="Genomic_DNA"/>
</dbReference>
<dbReference type="PANTHER" id="PTHR13523:SF2">
    <property type="entry name" value="COILED-COIL-HELIX-COILED-COIL-HELIX DOMAIN CONTAINING 2, ISOFORM A-RELATED"/>
    <property type="match status" value="1"/>
</dbReference>
<dbReference type="GO" id="GO:0005634">
    <property type="term" value="C:nucleus"/>
    <property type="evidence" value="ECO:0007669"/>
    <property type="project" value="TreeGrafter"/>
</dbReference>
<keyword evidence="3" id="KW-1185">Reference proteome</keyword>
<proteinExistence type="predicted"/>
<dbReference type="GO" id="GO:0005739">
    <property type="term" value="C:mitochondrion"/>
    <property type="evidence" value="ECO:0007669"/>
    <property type="project" value="TreeGrafter"/>
</dbReference>
<name>A0A1L0CUT4_9ASCO</name>
<dbReference type="GO" id="GO:0007005">
    <property type="term" value="P:mitochondrion organization"/>
    <property type="evidence" value="ECO:0007669"/>
    <property type="project" value="InterPro"/>
</dbReference>
<dbReference type="OrthoDB" id="3973410at2759"/>
<dbReference type="AlphaFoldDB" id="A0A1L0CUT4"/>
<dbReference type="VEuPathDB" id="FungiDB:HGUI_00719"/>
<organism evidence="2 3">
    <name type="scientific">Hanseniaspora guilliermondii</name>
    <dbReference type="NCBI Taxonomy" id="56406"/>
    <lineage>
        <taxon>Eukaryota</taxon>
        <taxon>Fungi</taxon>
        <taxon>Dikarya</taxon>
        <taxon>Ascomycota</taxon>
        <taxon>Saccharomycotina</taxon>
        <taxon>Saccharomycetes</taxon>
        <taxon>Saccharomycodales</taxon>
        <taxon>Saccharomycodaceae</taxon>
        <taxon>Hanseniaspora</taxon>
    </lineage>
</organism>
<feature type="region of interest" description="Disordered" evidence="1">
    <location>
        <begin position="1"/>
        <end position="48"/>
    </location>
</feature>
<feature type="compositionally biased region" description="Low complexity" evidence="1">
    <location>
        <begin position="23"/>
        <end position="47"/>
    </location>
</feature>
<feature type="compositionally biased region" description="Low complexity" evidence="1">
    <location>
        <begin position="88"/>
        <end position="106"/>
    </location>
</feature>
<gene>
    <name evidence="2" type="ORF">HGUI_00719</name>
</gene>
<accession>A0A1L0CUT4</accession>